<dbReference type="InterPro" id="IPR050749">
    <property type="entry name" value="Glycosyl_Hydrolase_47"/>
</dbReference>
<dbReference type="PANTHER" id="PTHR11742">
    <property type="entry name" value="MANNOSYL-OLIGOSACCHARIDE ALPHA-1,2-MANNOSIDASE-RELATED"/>
    <property type="match status" value="1"/>
</dbReference>
<evidence type="ECO:0000256" key="9">
    <source>
        <dbReference type="ARBA" id="ARBA00047669"/>
    </source>
</evidence>
<keyword evidence="4 16" id="KW-0732">Signal</keyword>
<comment type="cofactor">
    <cofactor evidence="1 12">
        <name>Ca(2+)</name>
        <dbReference type="ChEBI" id="CHEBI:29108"/>
    </cofactor>
</comment>
<evidence type="ECO:0000256" key="6">
    <source>
        <dbReference type="ARBA" id="ARBA00023157"/>
    </source>
</evidence>
<dbReference type="EMBL" id="SSOP01000017">
    <property type="protein sequence ID" value="KAB5594713.1"/>
    <property type="molecule type" value="Genomic_DNA"/>
</dbReference>
<dbReference type="AlphaFoldDB" id="A0A5N5QT33"/>
<dbReference type="OrthoDB" id="8118055at2759"/>
<feature type="binding site" evidence="12">
    <location>
        <position position="521"/>
    </location>
    <ligand>
        <name>Ca(2+)</name>
        <dbReference type="ChEBI" id="CHEBI:29108"/>
    </ligand>
</feature>
<evidence type="ECO:0000256" key="1">
    <source>
        <dbReference type="ARBA" id="ARBA00001913"/>
    </source>
</evidence>
<proteinExistence type="inferred from homology"/>
<evidence type="ECO:0000256" key="4">
    <source>
        <dbReference type="ARBA" id="ARBA00022729"/>
    </source>
</evidence>
<dbReference type="GO" id="GO:0036503">
    <property type="term" value="P:ERAD pathway"/>
    <property type="evidence" value="ECO:0007669"/>
    <property type="project" value="UniProtKB-ARBA"/>
</dbReference>
<dbReference type="GO" id="GO:0016020">
    <property type="term" value="C:membrane"/>
    <property type="evidence" value="ECO:0007669"/>
    <property type="project" value="InterPro"/>
</dbReference>
<dbReference type="GO" id="GO:0005975">
    <property type="term" value="P:carbohydrate metabolic process"/>
    <property type="evidence" value="ECO:0007669"/>
    <property type="project" value="InterPro"/>
</dbReference>
<feature type="chain" id="PRO_5024429378" description="alpha-1,2-Mannosidase" evidence="16">
    <location>
        <begin position="25"/>
        <end position="593"/>
    </location>
</feature>
<evidence type="ECO:0000313" key="17">
    <source>
        <dbReference type="EMBL" id="KAB5594713.1"/>
    </source>
</evidence>
<comment type="catalytic activity">
    <reaction evidence="9">
        <text>N(4)-(alpha-D-Man-(1-&gt;2)-alpha-D-Man-(1-&gt;2)-alpha-D-Man-(1-&gt;3)-[alpha-D-Man-(1-&gt;3)-[alpha-D-Man-(1-&gt;2)-alpha-D-Man-(1-&gt;6)]-alpha-D-Man-(1-&gt;6)]-beta-D-Man-(1-&gt;4)-beta-D-GlcNAc-(1-&gt;4)-beta-D-GlcNAc)-L-asparaginyl-[protein] (N-glucan mannose isomer 8A1,2,3B1,3) + 3 H2O = N(4)-(alpha-D-Man-(1-&gt;3)-[alpha-D-Man-(1-&gt;3)-[alpha-D-Man-(1-&gt;6)]-alpha-D-Man-(1-&gt;6)]-beta-D-Man-(1-&gt;4)-beta-D-GlcNAc-(1-&gt;4)-beta-D-GlcNAc)-L-asparaginyl-[protein] (N-glucan mannose isomer 5A1,2) + 3 beta-D-mannose</text>
        <dbReference type="Rhea" id="RHEA:56028"/>
        <dbReference type="Rhea" id="RHEA-COMP:14358"/>
        <dbReference type="Rhea" id="RHEA-COMP:14367"/>
        <dbReference type="ChEBI" id="CHEBI:15377"/>
        <dbReference type="ChEBI" id="CHEBI:28563"/>
        <dbReference type="ChEBI" id="CHEBI:59087"/>
        <dbReference type="ChEBI" id="CHEBI:60628"/>
        <dbReference type="EC" id="3.2.1.113"/>
    </reaction>
</comment>
<feature type="transmembrane region" description="Helical" evidence="15">
    <location>
        <begin position="560"/>
        <end position="579"/>
    </location>
</feature>
<keyword evidence="15" id="KW-0472">Membrane</keyword>
<keyword evidence="15" id="KW-0812">Transmembrane</keyword>
<sequence length="593" mass="66016">MVPSCALPGLVIACAIIQSHVISAANIQKPNLQLPPDASANAQHVIDIFKSAYGSYKTYAWGHDALAPLTKGYIDDTLILCEDRNGWGATIVDSLSTMYIMGLEDLFKEGVEFTLGIDFSRSKTNDTISLFESTIRYLGSMLSVYELDGQKDIRLVNKARELADKLIHGWVGNNDLPYNELDFATNRPVIDVVGIGECTLTTRQVSFIPSLAVAGSLVLEWYKLSEHTGNNTYRIVAEKAMRRIGMLPSPLPGLPAQLVDPRTNKPNDTIVTWGGGTDSYFEYLIKYGRLTNNADTVWVKNWLTAVDSSIIHLAQEPVGTDVEGLLYLGDWADGAIRHIGSHLACFHGGNWIMGGRLTDNDTIFNYGLKLADSCWNTYERTATGLGPEIFGYVGPDGDYAGLMRPTSADLEFYKKNGFYSYGGYQWAHYDLRPEVLESNFYAWRATGDIKYQKRAHAALTSIEKYCKVENGYAGLSDVRYIEQPDYIDQTETFLFAEVLKYLYLTFVDPSVIHLDKWVLNTEAHPFIAPPSLGTYSITPWVGITGSFNLRPGNAAWAIEYLRVVAWIAAMLLLGACWRLRHKALKRGDTHSGL</sequence>
<dbReference type="Proteomes" id="UP000383932">
    <property type="component" value="Unassembled WGS sequence"/>
</dbReference>
<keyword evidence="18" id="KW-1185">Reference proteome</keyword>
<evidence type="ECO:0000256" key="14">
    <source>
        <dbReference type="RuleBase" id="RU361193"/>
    </source>
</evidence>
<evidence type="ECO:0000256" key="8">
    <source>
        <dbReference type="ARBA" id="ARBA00023295"/>
    </source>
</evidence>
<comment type="caution">
    <text evidence="17">The sequence shown here is derived from an EMBL/GenBank/DDBJ whole genome shotgun (WGS) entry which is preliminary data.</text>
</comment>
<keyword evidence="7" id="KW-0325">Glycoprotein</keyword>
<keyword evidence="15" id="KW-1133">Transmembrane helix</keyword>
<evidence type="ECO:0000256" key="3">
    <source>
        <dbReference type="ARBA" id="ARBA00007658"/>
    </source>
</evidence>
<evidence type="ECO:0000256" key="15">
    <source>
        <dbReference type="SAM" id="Phobius"/>
    </source>
</evidence>
<keyword evidence="8 14" id="KW-0326">Glycosidase</keyword>
<keyword evidence="12" id="KW-0479">Metal-binding</keyword>
<feature type="disulfide bond" evidence="13">
    <location>
        <begin position="345"/>
        <end position="374"/>
    </location>
</feature>
<gene>
    <name evidence="17" type="ORF">CTheo_1860</name>
</gene>
<evidence type="ECO:0000256" key="13">
    <source>
        <dbReference type="PIRSR" id="PIRSR601382-3"/>
    </source>
</evidence>
<evidence type="ECO:0000256" key="10">
    <source>
        <dbReference type="ARBA" id="ARBA00048605"/>
    </source>
</evidence>
<evidence type="ECO:0000256" key="11">
    <source>
        <dbReference type="PIRSR" id="PIRSR601382-1"/>
    </source>
</evidence>
<dbReference type="Gene3D" id="1.50.10.10">
    <property type="match status" value="1"/>
</dbReference>
<dbReference type="InterPro" id="IPR012341">
    <property type="entry name" value="6hp_glycosidase-like_sf"/>
</dbReference>
<evidence type="ECO:0000256" key="2">
    <source>
        <dbReference type="ARBA" id="ARBA00004922"/>
    </source>
</evidence>
<dbReference type="SUPFAM" id="SSF48225">
    <property type="entry name" value="Seven-hairpin glycosidases"/>
    <property type="match status" value="1"/>
</dbReference>
<accession>A0A5N5QT33</accession>
<feature type="active site" evidence="11">
    <location>
        <position position="434"/>
    </location>
</feature>
<dbReference type="EC" id="3.2.1.-" evidence="14"/>
<dbReference type="GO" id="GO:0005783">
    <property type="term" value="C:endoplasmic reticulum"/>
    <property type="evidence" value="ECO:0007669"/>
    <property type="project" value="TreeGrafter"/>
</dbReference>
<dbReference type="Pfam" id="PF01532">
    <property type="entry name" value="Glyco_hydro_47"/>
    <property type="match status" value="1"/>
</dbReference>
<reference evidence="17 18" key="1">
    <citation type="journal article" date="2019" name="Fungal Biol. Biotechnol.">
        <title>Draft genome sequence of fastidious pathogen Ceratobasidium theobromae, which causes vascular-streak dieback in Theobroma cacao.</title>
        <authorList>
            <person name="Ali S.S."/>
            <person name="Asman A."/>
            <person name="Shao J."/>
            <person name="Firmansyah A.P."/>
            <person name="Susilo A.W."/>
            <person name="Rosmana A."/>
            <person name="McMahon P."/>
            <person name="Junaid M."/>
            <person name="Guest D."/>
            <person name="Kheng T.Y."/>
            <person name="Meinhardt L.W."/>
            <person name="Bailey B.A."/>
        </authorList>
    </citation>
    <scope>NUCLEOTIDE SEQUENCE [LARGE SCALE GENOMIC DNA]</scope>
    <source>
        <strain evidence="17 18">CT2</strain>
    </source>
</reference>
<dbReference type="PANTHER" id="PTHR11742:SF101">
    <property type="entry name" value="MANNOSYL-OLIGOSACCHARIDE ALPHA-1,2-MANNOSIDASE 1B"/>
    <property type="match status" value="1"/>
</dbReference>
<evidence type="ECO:0000256" key="7">
    <source>
        <dbReference type="ARBA" id="ARBA00023180"/>
    </source>
</evidence>
<keyword evidence="5 14" id="KW-0378">Hydrolase</keyword>
<keyword evidence="12" id="KW-0106">Calcium</keyword>
<organism evidence="17 18">
    <name type="scientific">Ceratobasidium theobromae</name>
    <dbReference type="NCBI Taxonomy" id="1582974"/>
    <lineage>
        <taxon>Eukaryota</taxon>
        <taxon>Fungi</taxon>
        <taxon>Dikarya</taxon>
        <taxon>Basidiomycota</taxon>
        <taxon>Agaricomycotina</taxon>
        <taxon>Agaricomycetes</taxon>
        <taxon>Cantharellales</taxon>
        <taxon>Ceratobasidiaceae</taxon>
        <taxon>Ceratobasidium</taxon>
    </lineage>
</organism>
<protein>
    <recommendedName>
        <fullName evidence="14">alpha-1,2-Mannosidase</fullName>
        <ecNumber evidence="14">3.2.1.-</ecNumber>
    </recommendedName>
</protein>
<feature type="active site" description="Proton donor" evidence="11">
    <location>
        <position position="132"/>
    </location>
</feature>
<comment type="pathway">
    <text evidence="2">Protein modification; protein glycosylation.</text>
</comment>
<evidence type="ECO:0000256" key="16">
    <source>
        <dbReference type="SAM" id="SignalP"/>
    </source>
</evidence>
<keyword evidence="6 13" id="KW-1015">Disulfide bond</keyword>
<comment type="catalytic activity">
    <reaction evidence="10">
        <text>N(4)-(alpha-D-Man-(1-&gt;2)-alpha-D-Man-(1-&gt;2)-alpha-D-Man-(1-&gt;3)-[alpha-D-Man-(1-&gt;2)-alpha-D-Man-(1-&gt;3)-[alpha-D-Man-(1-&gt;2)-alpha-D-Man-(1-&gt;6)]-alpha-D-Man-(1-&gt;6)]-beta-D-Man-(1-&gt;4)-beta-D-GlcNAc-(1-&gt;4)-beta-D-GlcNAc)-L-asparaginyl-[protein] (N-glucan mannose isomer 9A1,2,3B1,2,3) + 4 H2O = N(4)-(alpha-D-Man-(1-&gt;3)-[alpha-D-Man-(1-&gt;3)-[alpha-D-Man-(1-&gt;6)]-alpha-D-Man-(1-&gt;6)]-beta-D-Man-(1-&gt;4)-beta-D-GlcNAc-(1-&gt;4)-beta-D-GlcNAc)-L-asparaginyl-[protein] (N-glucan mannose isomer 5A1,2) + 4 beta-D-mannose</text>
        <dbReference type="Rhea" id="RHEA:56008"/>
        <dbReference type="Rhea" id="RHEA-COMP:14356"/>
        <dbReference type="Rhea" id="RHEA-COMP:14367"/>
        <dbReference type="ChEBI" id="CHEBI:15377"/>
        <dbReference type="ChEBI" id="CHEBI:28563"/>
        <dbReference type="ChEBI" id="CHEBI:59087"/>
        <dbReference type="ChEBI" id="CHEBI:139493"/>
        <dbReference type="EC" id="3.2.1.113"/>
    </reaction>
</comment>
<evidence type="ECO:0000256" key="12">
    <source>
        <dbReference type="PIRSR" id="PIRSR601382-2"/>
    </source>
</evidence>
<feature type="signal peptide" evidence="16">
    <location>
        <begin position="1"/>
        <end position="24"/>
    </location>
</feature>
<evidence type="ECO:0000256" key="5">
    <source>
        <dbReference type="ARBA" id="ARBA00022801"/>
    </source>
</evidence>
<dbReference type="InterPro" id="IPR001382">
    <property type="entry name" value="Glyco_hydro_47"/>
</dbReference>
<dbReference type="PRINTS" id="PR00747">
    <property type="entry name" value="GLYHDRLASE47"/>
</dbReference>
<name>A0A5N5QT33_9AGAM</name>
<feature type="active site" evidence="11">
    <location>
        <position position="278"/>
    </location>
</feature>
<evidence type="ECO:0000313" key="18">
    <source>
        <dbReference type="Proteomes" id="UP000383932"/>
    </source>
</evidence>
<dbReference type="GO" id="GO:0004571">
    <property type="term" value="F:mannosyl-oligosaccharide 1,2-alpha-mannosidase activity"/>
    <property type="evidence" value="ECO:0007669"/>
    <property type="project" value="UniProtKB-EC"/>
</dbReference>
<feature type="active site" description="Proton donor" evidence="11">
    <location>
        <position position="388"/>
    </location>
</feature>
<comment type="similarity">
    <text evidence="3 14">Belongs to the glycosyl hydrolase 47 family.</text>
</comment>
<dbReference type="InterPro" id="IPR036026">
    <property type="entry name" value="Seven-hairpin_glycosidases"/>
</dbReference>
<dbReference type="GO" id="GO:0005509">
    <property type="term" value="F:calcium ion binding"/>
    <property type="evidence" value="ECO:0007669"/>
    <property type="project" value="InterPro"/>
</dbReference>